<evidence type="ECO:0000256" key="9">
    <source>
        <dbReference type="SAM" id="Coils"/>
    </source>
</evidence>
<organism evidence="11 12">
    <name type="scientific">Nasonia vitripennis</name>
    <name type="common">Parasitic wasp</name>
    <dbReference type="NCBI Taxonomy" id="7425"/>
    <lineage>
        <taxon>Eukaryota</taxon>
        <taxon>Metazoa</taxon>
        <taxon>Ecdysozoa</taxon>
        <taxon>Arthropoda</taxon>
        <taxon>Hexapoda</taxon>
        <taxon>Insecta</taxon>
        <taxon>Pterygota</taxon>
        <taxon>Neoptera</taxon>
        <taxon>Endopterygota</taxon>
        <taxon>Hymenoptera</taxon>
        <taxon>Apocrita</taxon>
        <taxon>Proctotrupomorpha</taxon>
        <taxon>Chalcidoidea</taxon>
        <taxon>Pteromalidae</taxon>
        <taxon>Pteromalinae</taxon>
        <taxon>Nasonia</taxon>
    </lineage>
</organism>
<dbReference type="EnsemblMetazoa" id="XM_031921026">
    <property type="protein sequence ID" value="XP_031776886"/>
    <property type="gene ID" value="LOC100678216"/>
</dbReference>
<dbReference type="RefSeq" id="XP_031776886.1">
    <property type="nucleotide sequence ID" value="XM_031921026.2"/>
</dbReference>
<keyword evidence="12" id="KW-1185">Reference proteome</keyword>
<evidence type="ECO:0000256" key="7">
    <source>
        <dbReference type="ARBA" id="ARBA00023306"/>
    </source>
</evidence>
<dbReference type="SMR" id="A0A7M7PU21"/>
<dbReference type="Gene3D" id="1.10.418.60">
    <property type="entry name" value="Ncd80 complex, Nuf2 subunit"/>
    <property type="match status" value="2"/>
</dbReference>
<dbReference type="OrthoDB" id="8194677at2759"/>
<dbReference type="InterPro" id="IPR038275">
    <property type="entry name" value="Nuf2_N_sf"/>
</dbReference>
<name>A0A7M7PU21_NASVI</name>
<protein>
    <recommendedName>
        <fullName evidence="10">Kinetochore protein Nuf2 N-terminal domain-containing protein</fullName>
    </recommendedName>
</protein>
<dbReference type="GO" id="GO:0051301">
    <property type="term" value="P:cell division"/>
    <property type="evidence" value="ECO:0007669"/>
    <property type="project" value="UniProtKB-KW"/>
</dbReference>
<dbReference type="InParanoid" id="A0A7M7PU21"/>
<sequence>MEHHVLSILQDAGIEVDLKTLQNPTEEFMIDLVMEYLKRFHFDSDKIAKPTPEQLDCLSCEESAADAIKAINLYAALSTICEGIFLKDLTLTDLTSPAGCKKTCKRIQVLFNFLIYVRNKKMEKEPLLLELENRYQEIENFIEQKAELIIKTGAVIHDRETKLVKKEQLKTVIAELQLQMEQENQISINLQKQVDELSAKQQADLAKYSALKIKVQELVKKTKELKGKVVNSPEEYMTRSKQLKKILEEKMEERQLLNDNINRKKKQIENNETADAMIKKYGNTETSKVGEIVRKLKDTVAQISSTKSQIDQLRKEISFLDSRPRASKSADSDLSETIELDNSQKVLSELHNSLGQKQRERDSLKAKLETLQSKRQHLESELQMENKKILECHSQYEDLLKNFKALYQKEIQEEINLRKDIIQLEKMEPENLQSVLQEAGIQVDMRNLQNPTEDFMVYLITEYLKKFDFDSNEISKSTIDQLECLSCPDSASDAIKAINLYSALSSVCNEIFLKDLCLTDITSPGPKRARRQIKILFNFFAYVRNKMTENEMAFVELDNQQKDMEKMIDKKHAIVAKTGATINDRENKLELKQQLQLEIDKIRLEMEENNIRSIELEKQVKNVMIQHQSVYEQCCNLKAKGMKLHKETTDLQAKIVKSPEEYAARSKELKKVLEIKKEERQVLNDSITRKKLQIKNNENAQELVKDLNDKFSVNKSETYKQLKETSEKLEYVQKELNLLKAEIAKWSKLDTNSSCNNSKDEDQKGHEQLLFELENQYKDKEKEMRTQKNILEEMKADLTKRKSMLEDELTIVSAVLNDNAHIVKQYTEHFQNALSEETTLREVIHNTIFKNGNKSLGLY</sequence>
<dbReference type="KEGG" id="nvi:100678216"/>
<comment type="subcellular location">
    <subcellularLocation>
        <location evidence="1">Chromosome</location>
        <location evidence="1">Centromere</location>
    </subcellularLocation>
</comment>
<evidence type="ECO:0000256" key="5">
    <source>
        <dbReference type="ARBA" id="ARBA00022776"/>
    </source>
</evidence>
<dbReference type="AlphaFoldDB" id="A0A7M7PU21"/>
<feature type="domain" description="Kinetochore protein Nuf2 N-terminal" evidence="10">
    <location>
        <begin position="5"/>
        <end position="130"/>
    </location>
</feature>
<evidence type="ECO:0000313" key="12">
    <source>
        <dbReference type="Proteomes" id="UP000002358"/>
    </source>
</evidence>
<feature type="coiled-coil region" evidence="9">
    <location>
        <begin position="240"/>
        <end position="323"/>
    </location>
</feature>
<dbReference type="GO" id="GO:0031262">
    <property type="term" value="C:Ndc80 complex"/>
    <property type="evidence" value="ECO:0007669"/>
    <property type="project" value="InterPro"/>
</dbReference>
<keyword evidence="5" id="KW-0498">Mitosis</keyword>
<evidence type="ECO:0000256" key="1">
    <source>
        <dbReference type="ARBA" id="ARBA00004584"/>
    </source>
</evidence>
<feature type="coiled-coil region" evidence="9">
    <location>
        <begin position="585"/>
        <end position="619"/>
    </location>
</feature>
<accession>A0A7M7PU21</accession>
<keyword evidence="6 9" id="KW-0175">Coiled coil</keyword>
<evidence type="ECO:0000256" key="6">
    <source>
        <dbReference type="ARBA" id="ARBA00023054"/>
    </source>
</evidence>
<evidence type="ECO:0000256" key="2">
    <source>
        <dbReference type="ARBA" id="ARBA00005498"/>
    </source>
</evidence>
<dbReference type="Pfam" id="PF03800">
    <property type="entry name" value="Nuf2"/>
    <property type="match status" value="2"/>
</dbReference>
<proteinExistence type="inferred from homology"/>
<feature type="domain" description="Kinetochore protein Nuf2 N-terminal" evidence="10">
    <location>
        <begin position="426"/>
        <end position="552"/>
    </location>
</feature>
<feature type="coiled-coil region" evidence="9">
    <location>
        <begin position="128"/>
        <end position="200"/>
    </location>
</feature>
<evidence type="ECO:0000313" key="11">
    <source>
        <dbReference type="EnsemblMetazoa" id="XP_031776886"/>
    </source>
</evidence>
<evidence type="ECO:0000256" key="8">
    <source>
        <dbReference type="ARBA" id="ARBA00023328"/>
    </source>
</evidence>
<keyword evidence="7" id="KW-0131">Cell cycle</keyword>
<keyword evidence="4" id="KW-0132">Cell division</keyword>
<keyword evidence="8" id="KW-0137">Centromere</keyword>
<keyword evidence="3" id="KW-0158">Chromosome</keyword>
<dbReference type="InterPro" id="IPR005549">
    <property type="entry name" value="Kinetochore_Nuf2_N"/>
</dbReference>
<reference evidence="11" key="1">
    <citation type="submission" date="2021-01" db="UniProtKB">
        <authorList>
            <consortium name="EnsemblMetazoa"/>
        </authorList>
    </citation>
    <scope>IDENTIFICATION</scope>
</reference>
<evidence type="ECO:0000256" key="3">
    <source>
        <dbReference type="ARBA" id="ARBA00022454"/>
    </source>
</evidence>
<evidence type="ECO:0000256" key="4">
    <source>
        <dbReference type="ARBA" id="ARBA00022618"/>
    </source>
</evidence>
<comment type="similarity">
    <text evidence="2">Belongs to the NUF2 family.</text>
</comment>
<dbReference type="Proteomes" id="UP000002358">
    <property type="component" value="Chromosome 1"/>
</dbReference>
<evidence type="ECO:0000259" key="10">
    <source>
        <dbReference type="Pfam" id="PF03800"/>
    </source>
</evidence>
<dbReference type="GeneID" id="100678216"/>
<feature type="coiled-coil region" evidence="9">
    <location>
        <begin position="347"/>
        <end position="388"/>
    </location>
</feature>
<feature type="coiled-coil region" evidence="9">
    <location>
        <begin position="690"/>
        <end position="808"/>
    </location>
</feature>